<dbReference type="PANTHER" id="PTHR31286:SF181">
    <property type="entry name" value="ZINC KNUCKLE (CCHC-TYPE) FAMILY PROTEIN"/>
    <property type="match status" value="1"/>
</dbReference>
<feature type="region of interest" description="Disordered" evidence="1">
    <location>
        <begin position="342"/>
        <end position="367"/>
    </location>
</feature>
<feature type="region of interest" description="Disordered" evidence="1">
    <location>
        <begin position="62"/>
        <end position="81"/>
    </location>
</feature>
<dbReference type="Pfam" id="PF14111">
    <property type="entry name" value="DUF4283"/>
    <property type="match status" value="1"/>
</dbReference>
<protein>
    <submittedName>
        <fullName evidence="4">Uncharacterized protein LOC108850976</fullName>
    </submittedName>
</protein>
<proteinExistence type="predicted"/>
<evidence type="ECO:0000313" key="4">
    <source>
        <dbReference type="RefSeq" id="XP_018479918.1"/>
    </source>
</evidence>
<dbReference type="InterPro" id="IPR025558">
    <property type="entry name" value="DUF4283"/>
</dbReference>
<evidence type="ECO:0000313" key="3">
    <source>
        <dbReference type="Proteomes" id="UP000504610"/>
    </source>
</evidence>
<dbReference type="RefSeq" id="XP_018479918.1">
    <property type="nucleotide sequence ID" value="XM_018624416.1"/>
</dbReference>
<dbReference type="AlphaFoldDB" id="A0A6J0N7T1"/>
<feature type="compositionally biased region" description="Low complexity" evidence="1">
    <location>
        <begin position="355"/>
        <end position="367"/>
    </location>
</feature>
<keyword evidence="3" id="KW-1185">Reference proteome</keyword>
<reference evidence="4" key="2">
    <citation type="submission" date="2025-08" db="UniProtKB">
        <authorList>
            <consortium name="RefSeq"/>
        </authorList>
    </citation>
    <scope>IDENTIFICATION</scope>
    <source>
        <tissue evidence="4">Leaf</tissue>
    </source>
</reference>
<dbReference type="KEGG" id="rsz:108850976"/>
<reference evidence="3" key="1">
    <citation type="journal article" date="2019" name="Database">
        <title>The radish genome database (RadishGD): an integrated information resource for radish genomics.</title>
        <authorList>
            <person name="Yu H.J."/>
            <person name="Baek S."/>
            <person name="Lee Y.J."/>
            <person name="Cho A."/>
            <person name="Mun J.H."/>
        </authorList>
    </citation>
    <scope>NUCLEOTIDE SEQUENCE [LARGE SCALE GENOMIC DNA]</scope>
    <source>
        <strain evidence="3">cv. WK10039</strain>
    </source>
</reference>
<dbReference type="Proteomes" id="UP000504610">
    <property type="component" value="Chromosome 4"/>
</dbReference>
<accession>A0A6J0N7T1</accession>
<dbReference type="GeneID" id="108850976"/>
<dbReference type="OrthoDB" id="1112306at2759"/>
<organism evidence="3 4">
    <name type="scientific">Raphanus sativus</name>
    <name type="common">Radish</name>
    <name type="synonym">Raphanus raphanistrum var. sativus</name>
    <dbReference type="NCBI Taxonomy" id="3726"/>
    <lineage>
        <taxon>Eukaryota</taxon>
        <taxon>Viridiplantae</taxon>
        <taxon>Streptophyta</taxon>
        <taxon>Embryophyta</taxon>
        <taxon>Tracheophyta</taxon>
        <taxon>Spermatophyta</taxon>
        <taxon>Magnoliopsida</taxon>
        <taxon>eudicotyledons</taxon>
        <taxon>Gunneridae</taxon>
        <taxon>Pentapetalae</taxon>
        <taxon>rosids</taxon>
        <taxon>malvids</taxon>
        <taxon>Brassicales</taxon>
        <taxon>Brassicaceae</taxon>
        <taxon>Brassiceae</taxon>
        <taxon>Raphanus</taxon>
    </lineage>
</organism>
<gene>
    <name evidence="4" type="primary">LOC108850976</name>
</gene>
<dbReference type="InterPro" id="IPR040256">
    <property type="entry name" value="At4g02000-like"/>
</dbReference>
<feature type="domain" description="DUF4283" evidence="2">
    <location>
        <begin position="131"/>
        <end position="211"/>
    </location>
</feature>
<name>A0A6J0N7T1_RAPSA</name>
<evidence type="ECO:0000256" key="1">
    <source>
        <dbReference type="SAM" id="MobiDB-lite"/>
    </source>
</evidence>
<evidence type="ECO:0000259" key="2">
    <source>
        <dbReference type="Pfam" id="PF14111"/>
    </source>
</evidence>
<sequence>MSISAPSPVIPPTPVPPDLLFLRPLSDPVVCSLPPLPSAEGEQPLLVSPSGAEVRALSPVPSLAEVPSSSPSPAQTPAPAVVPSSLKPSSWVNKAKSVFQHLVKVASPSVSVDGIPSIQAPDSITLVSSTTWKDYLVAFFHGRPPSPAKVFSDLNPIWGKNGNISVKLHSKRSYLIFIPCPIMRQWALDIGFWHSGNCSFTALLWHPSINLSDMKLLHAPVWVLFKKVPVELWSLLGFSTMASAVGFPVHSEYPDVKPFTNGVVKLRVVIELEKPRPSVVRVTDKLGNSVYLPVEFQKIPPKCSACGDYGHLRLRCLQPLKKPLPVSKDFPAFTGVMTLDPEAASASSPTPPSPVAANSPPSIGSFG</sequence>
<dbReference type="PANTHER" id="PTHR31286">
    <property type="entry name" value="GLYCINE-RICH CELL WALL STRUCTURAL PROTEIN 1.8-LIKE"/>
    <property type="match status" value="1"/>
</dbReference>
<feature type="compositionally biased region" description="Low complexity" evidence="1">
    <location>
        <begin position="66"/>
        <end position="81"/>
    </location>
</feature>